<dbReference type="PANTHER" id="PTHR43788">
    <property type="entry name" value="DNA2/NAM7 HELICASE FAMILY MEMBER"/>
    <property type="match status" value="1"/>
</dbReference>
<feature type="domain" description="ATP-dependent RecD2 DNA helicase-like helix-hairpin-helix" evidence="4">
    <location>
        <begin position="165"/>
        <end position="250"/>
    </location>
</feature>
<dbReference type="InterPro" id="IPR050534">
    <property type="entry name" value="Coronavir_polyprotein_1ab"/>
</dbReference>
<protein>
    <submittedName>
        <fullName evidence="5">AAA family ATPase</fullName>
    </submittedName>
</protein>
<dbReference type="Gene3D" id="2.30.30.940">
    <property type="match status" value="1"/>
</dbReference>
<dbReference type="Gene3D" id="1.10.10.2220">
    <property type="match status" value="1"/>
</dbReference>
<accession>A0A6I2R1I1</accession>
<dbReference type="AlphaFoldDB" id="A0A6I2R1I1"/>
<gene>
    <name evidence="5" type="ORF">GKE97_13405</name>
</gene>
<dbReference type="InterPro" id="IPR027417">
    <property type="entry name" value="P-loop_NTPase"/>
</dbReference>
<dbReference type="InterPro" id="IPR029493">
    <property type="entry name" value="RecD2-like_HHH"/>
</dbReference>
<dbReference type="Pfam" id="PF13604">
    <property type="entry name" value="AAA_30"/>
    <property type="match status" value="1"/>
</dbReference>
<evidence type="ECO:0000259" key="4">
    <source>
        <dbReference type="Pfam" id="PF14490"/>
    </source>
</evidence>
<reference evidence="5 6" key="1">
    <citation type="journal article" date="2019" name="Nat. Med.">
        <title>A library of human gut bacterial isolates paired with longitudinal multiomics data enables mechanistic microbiome research.</title>
        <authorList>
            <person name="Poyet M."/>
            <person name="Groussin M."/>
            <person name="Gibbons S.M."/>
            <person name="Avila-Pacheco J."/>
            <person name="Jiang X."/>
            <person name="Kearney S.M."/>
            <person name="Perrotta A.R."/>
            <person name="Berdy B."/>
            <person name="Zhao S."/>
            <person name="Lieberman T.D."/>
            <person name="Swanson P.K."/>
            <person name="Smith M."/>
            <person name="Roesemann S."/>
            <person name="Alexander J.E."/>
            <person name="Rich S.A."/>
            <person name="Livny J."/>
            <person name="Vlamakis H."/>
            <person name="Clish C."/>
            <person name="Bullock K."/>
            <person name="Deik A."/>
            <person name="Scott J."/>
            <person name="Pierce K.A."/>
            <person name="Xavier R.J."/>
            <person name="Alm E.J."/>
        </authorList>
    </citation>
    <scope>NUCLEOTIDE SEQUENCE [LARGE SCALE GENOMIC DNA]</scope>
    <source>
        <strain evidence="5 6">BIOML-A2</strain>
    </source>
</reference>
<evidence type="ECO:0000256" key="2">
    <source>
        <dbReference type="ARBA" id="ARBA00022840"/>
    </source>
</evidence>
<dbReference type="GO" id="GO:0017116">
    <property type="term" value="F:single-stranded DNA helicase activity"/>
    <property type="evidence" value="ECO:0007669"/>
    <property type="project" value="TreeGrafter"/>
</dbReference>
<dbReference type="EMBL" id="WKPR01000013">
    <property type="protein sequence ID" value="MSB20508.1"/>
    <property type="molecule type" value="Genomic_DNA"/>
</dbReference>
<dbReference type="GO" id="GO:0009338">
    <property type="term" value="C:exodeoxyribonuclease V complex"/>
    <property type="evidence" value="ECO:0007669"/>
    <property type="project" value="TreeGrafter"/>
</dbReference>
<dbReference type="CDD" id="cd17933">
    <property type="entry name" value="DEXSc_RecD-like"/>
    <property type="match status" value="1"/>
</dbReference>
<dbReference type="Pfam" id="PF13538">
    <property type="entry name" value="UvrD_C_2"/>
    <property type="match status" value="1"/>
</dbReference>
<dbReference type="SUPFAM" id="SSF52540">
    <property type="entry name" value="P-loop containing nucleoside triphosphate hydrolases"/>
    <property type="match status" value="1"/>
</dbReference>
<proteinExistence type="predicted"/>
<dbReference type="Pfam" id="PF14490">
    <property type="entry name" value="HHH_RecD2"/>
    <property type="match status" value="1"/>
</dbReference>
<evidence type="ECO:0000313" key="6">
    <source>
        <dbReference type="Proteomes" id="UP000434475"/>
    </source>
</evidence>
<dbReference type="Gene3D" id="3.40.50.300">
    <property type="entry name" value="P-loop containing nucleotide triphosphate hydrolases"/>
    <property type="match status" value="2"/>
</dbReference>
<dbReference type="GO" id="GO:0006310">
    <property type="term" value="P:DNA recombination"/>
    <property type="evidence" value="ECO:0007669"/>
    <property type="project" value="TreeGrafter"/>
</dbReference>
<comment type="caution">
    <text evidence="5">The sequence shown here is derived from an EMBL/GenBank/DDBJ whole genome shotgun (WGS) entry which is preliminary data.</text>
</comment>
<evidence type="ECO:0000259" key="3">
    <source>
        <dbReference type="Pfam" id="PF13538"/>
    </source>
</evidence>
<dbReference type="InterPro" id="IPR027785">
    <property type="entry name" value="UvrD-like_helicase_C"/>
</dbReference>
<dbReference type="PANTHER" id="PTHR43788:SF6">
    <property type="entry name" value="DNA HELICASE B"/>
    <property type="match status" value="1"/>
</dbReference>
<organism evidence="5 6">
    <name type="scientific">Flavonifractor plautii</name>
    <name type="common">Fusobacterium plautii</name>
    <dbReference type="NCBI Taxonomy" id="292800"/>
    <lineage>
        <taxon>Bacteria</taxon>
        <taxon>Bacillati</taxon>
        <taxon>Bacillota</taxon>
        <taxon>Clostridia</taxon>
        <taxon>Eubacteriales</taxon>
        <taxon>Oscillospiraceae</taxon>
        <taxon>Flavonifractor</taxon>
    </lineage>
</organism>
<dbReference type="CDD" id="cd18809">
    <property type="entry name" value="SF1_C_RecD"/>
    <property type="match status" value="1"/>
</dbReference>
<evidence type="ECO:0000313" key="5">
    <source>
        <dbReference type="EMBL" id="MSB20508.1"/>
    </source>
</evidence>
<feature type="domain" description="UvrD-like helicase C-terminal" evidence="3">
    <location>
        <begin position="748"/>
        <end position="795"/>
    </location>
</feature>
<sequence length="825" mass="91557">MSDLKFSLDAEDTSLLAQYAIGASLSSEVRVVRNIYRNNENGYSIYDAEDTSYRLLKLSGYFPTPLRLDGYYRVRGIIKKGKYGRTLQVDDYKSALPEDQDSVITVLRTLPGLDTRAPDIYRALGPQALGLIMDSPEIVAKKIPGVGVSTAIRWQQALKGFREDDVVLKTLQEYQIPASDASRLLEKYPDIIQRLKTSPYFLADEINGFGFLKCDKIALENGYPPDGLERLEQAMLYVLQQDCWRYGNCYMQSKLFSEQVSRLVDIELDYKSAMAIVRGEAEPPPGVDKQALANALASRRVHAGHGFRFPVSKIPSSALKMALGALRSSSRIIVDEDRVYLGYLHQAESMTARCLRTMAASEYGNFPDAEEVLNQVCVADGIILEEKQREAVLRACAHRGGVLVLNGRAGCGKTFALNIIIKVLRELYKRQGLSFEAQVMAPTGQAAQVAHKATGLPTSTIHRALHIVVDKNMETDTLITCDCVVIDEFSMVGINLASILLSSIAGGTKTIIMGDFHQLPSIDPGNVLKDIIESGTIPVVTLNVVKRQGAGSGVLYNANAILDGNPIKSMKVNDKGVKDNAYIFKSDDPTAARNAVVSMVAAMGKRGYRLQDIQVLCPQKQTDVGVYALNYALQAAFNPPAESKVEVFSQRVTIHDENGELKTVSLMLREGDKVVNTANNYEMKFFTWQKGVGFSEDFSRKGIVNGEMGRVAKIMKVKDGKTVRQRVYVQVSSGQFVMYEDNWDDLTLAYAMTIHRAQGSQWPIVIAPIMSCNRTMLNRQILYTLYTRAQDSTVLYGTQGSIQYAIDNTHSAKRNTWLQERLRRA</sequence>
<evidence type="ECO:0000256" key="1">
    <source>
        <dbReference type="ARBA" id="ARBA00022741"/>
    </source>
</evidence>
<keyword evidence="1" id="KW-0547">Nucleotide-binding</keyword>
<keyword evidence="2" id="KW-0067">ATP-binding</keyword>
<dbReference type="Proteomes" id="UP000434475">
    <property type="component" value="Unassembled WGS sequence"/>
</dbReference>
<name>A0A6I2R1I1_FLAPL</name>
<dbReference type="RefSeq" id="WP_108981679.1">
    <property type="nucleotide sequence ID" value="NZ_JAQLWY010000015.1"/>
</dbReference>
<dbReference type="GO" id="GO:0005524">
    <property type="term" value="F:ATP binding"/>
    <property type="evidence" value="ECO:0007669"/>
    <property type="project" value="UniProtKB-KW"/>
</dbReference>